<proteinExistence type="predicted"/>
<dbReference type="EMBL" id="BOPF01000030">
    <property type="protein sequence ID" value="GIJ49804.1"/>
    <property type="molecule type" value="Genomic_DNA"/>
</dbReference>
<dbReference type="RefSeq" id="WP_203903250.1">
    <property type="nucleotide sequence ID" value="NZ_BOPF01000030.1"/>
</dbReference>
<gene>
    <name evidence="1" type="ORF">Val02_66900</name>
</gene>
<dbReference type="AlphaFoldDB" id="A0A8J3YQ86"/>
<reference evidence="1" key="1">
    <citation type="submission" date="2021-01" db="EMBL/GenBank/DDBJ databases">
        <title>Whole genome shotgun sequence of Virgisporangium aliadipatigenens NBRC 105644.</title>
        <authorList>
            <person name="Komaki H."/>
            <person name="Tamura T."/>
        </authorList>
    </citation>
    <scope>NUCLEOTIDE SEQUENCE</scope>
    <source>
        <strain evidence="1">NBRC 105644</strain>
    </source>
</reference>
<name>A0A8J3YQ86_9ACTN</name>
<organism evidence="1 2">
    <name type="scientific">Virgisporangium aliadipatigenens</name>
    <dbReference type="NCBI Taxonomy" id="741659"/>
    <lineage>
        <taxon>Bacteria</taxon>
        <taxon>Bacillati</taxon>
        <taxon>Actinomycetota</taxon>
        <taxon>Actinomycetes</taxon>
        <taxon>Micromonosporales</taxon>
        <taxon>Micromonosporaceae</taxon>
        <taxon>Virgisporangium</taxon>
    </lineage>
</organism>
<evidence type="ECO:0000313" key="2">
    <source>
        <dbReference type="Proteomes" id="UP000619260"/>
    </source>
</evidence>
<accession>A0A8J3YQ86</accession>
<comment type="caution">
    <text evidence="1">The sequence shown here is derived from an EMBL/GenBank/DDBJ whole genome shotgun (WGS) entry which is preliminary data.</text>
</comment>
<keyword evidence="2" id="KW-1185">Reference proteome</keyword>
<sequence length="53" mass="6001">MVVTRGKTLDEAANLSPAAQEELMDRYAVTRLGRQELDAELLRDVEGALWRLE</sequence>
<protein>
    <submittedName>
        <fullName evidence="1">Uncharacterized protein</fullName>
    </submittedName>
</protein>
<evidence type="ECO:0000313" key="1">
    <source>
        <dbReference type="EMBL" id="GIJ49804.1"/>
    </source>
</evidence>
<dbReference type="Proteomes" id="UP000619260">
    <property type="component" value="Unassembled WGS sequence"/>
</dbReference>